<protein>
    <submittedName>
        <fullName evidence="1">Uncharacterized protein</fullName>
    </submittedName>
</protein>
<name>A0A8X6JC08_TRICU</name>
<sequence>MDVMKDFRMLQLIIVTGNKSVSMQMRITSNGVDEKNKCAEIHCKAIRSTQEVFQKAFKTLSLPHSDKFKRVGY</sequence>
<keyword evidence="2" id="KW-1185">Reference proteome</keyword>
<dbReference type="AlphaFoldDB" id="A0A8X6JC08"/>
<proteinExistence type="predicted"/>
<evidence type="ECO:0000313" key="1">
    <source>
        <dbReference type="EMBL" id="GFR29550.1"/>
    </source>
</evidence>
<dbReference type="Proteomes" id="UP000887116">
    <property type="component" value="Unassembled WGS sequence"/>
</dbReference>
<dbReference type="EMBL" id="BMAO01019278">
    <property type="protein sequence ID" value="GFR29550.1"/>
    <property type="molecule type" value="Genomic_DNA"/>
</dbReference>
<evidence type="ECO:0000313" key="2">
    <source>
        <dbReference type="Proteomes" id="UP000887116"/>
    </source>
</evidence>
<accession>A0A8X6JC08</accession>
<organism evidence="1 2">
    <name type="scientific">Trichonephila clavata</name>
    <name type="common">Joro spider</name>
    <name type="synonym">Nephila clavata</name>
    <dbReference type="NCBI Taxonomy" id="2740835"/>
    <lineage>
        <taxon>Eukaryota</taxon>
        <taxon>Metazoa</taxon>
        <taxon>Ecdysozoa</taxon>
        <taxon>Arthropoda</taxon>
        <taxon>Chelicerata</taxon>
        <taxon>Arachnida</taxon>
        <taxon>Araneae</taxon>
        <taxon>Araneomorphae</taxon>
        <taxon>Entelegynae</taxon>
        <taxon>Araneoidea</taxon>
        <taxon>Nephilidae</taxon>
        <taxon>Trichonephila</taxon>
    </lineage>
</organism>
<comment type="caution">
    <text evidence="1">The sequence shown here is derived from an EMBL/GenBank/DDBJ whole genome shotgun (WGS) entry which is preliminary data.</text>
</comment>
<reference evidence="1" key="1">
    <citation type="submission" date="2020-07" db="EMBL/GenBank/DDBJ databases">
        <title>Multicomponent nature underlies the extraordinary mechanical properties of spider dragline silk.</title>
        <authorList>
            <person name="Kono N."/>
            <person name="Nakamura H."/>
            <person name="Mori M."/>
            <person name="Yoshida Y."/>
            <person name="Ohtoshi R."/>
            <person name="Malay A.D."/>
            <person name="Moran D.A.P."/>
            <person name="Tomita M."/>
            <person name="Numata K."/>
            <person name="Arakawa K."/>
        </authorList>
    </citation>
    <scope>NUCLEOTIDE SEQUENCE</scope>
</reference>
<gene>
    <name evidence="1" type="ORF">TNCT_300721</name>
</gene>